<keyword evidence="2" id="KW-0732">Signal</keyword>
<feature type="transmembrane region" description="Helical" evidence="1">
    <location>
        <begin position="73"/>
        <end position="95"/>
    </location>
</feature>
<keyword evidence="1" id="KW-1133">Transmembrane helix</keyword>
<name>A0AAV2S097_MEGNR</name>
<dbReference type="EMBL" id="CAXKWB010035101">
    <property type="protein sequence ID" value="CAL4145873.1"/>
    <property type="molecule type" value="Genomic_DNA"/>
</dbReference>
<sequence length="149" mass="16126">MALLFLSCQAWFALAWTSLLYPAPLLPSSVGGVPVLVWMGCPEFMHKVLPSSSKELSLCLTSVLFDPGPLVGLYLWMAVSTYTVFFVSVSIYLCMCAPMCTSPCLGQVPCLSSPRSLGDAIYLVCACSTTPDVYSVLSSGGFYPVFKFY</sequence>
<accession>A0AAV2S097</accession>
<dbReference type="Proteomes" id="UP001497623">
    <property type="component" value="Unassembled WGS sequence"/>
</dbReference>
<feature type="chain" id="PRO_5043506214" description="NADH dehydrogenase subunit 6" evidence="2">
    <location>
        <begin position="16"/>
        <end position="149"/>
    </location>
</feature>
<comment type="caution">
    <text evidence="3">The sequence shown here is derived from an EMBL/GenBank/DDBJ whole genome shotgun (WGS) entry which is preliminary data.</text>
</comment>
<evidence type="ECO:0000256" key="2">
    <source>
        <dbReference type="SAM" id="SignalP"/>
    </source>
</evidence>
<evidence type="ECO:0000313" key="3">
    <source>
        <dbReference type="EMBL" id="CAL4145873.1"/>
    </source>
</evidence>
<keyword evidence="1" id="KW-0472">Membrane</keyword>
<feature type="signal peptide" evidence="2">
    <location>
        <begin position="1"/>
        <end position="15"/>
    </location>
</feature>
<evidence type="ECO:0008006" key="5">
    <source>
        <dbReference type="Google" id="ProtNLM"/>
    </source>
</evidence>
<keyword evidence="1" id="KW-0812">Transmembrane</keyword>
<dbReference type="AlphaFoldDB" id="A0AAV2S097"/>
<keyword evidence="4" id="KW-1185">Reference proteome</keyword>
<organism evidence="3 4">
    <name type="scientific">Meganyctiphanes norvegica</name>
    <name type="common">Northern krill</name>
    <name type="synonym">Thysanopoda norvegica</name>
    <dbReference type="NCBI Taxonomy" id="48144"/>
    <lineage>
        <taxon>Eukaryota</taxon>
        <taxon>Metazoa</taxon>
        <taxon>Ecdysozoa</taxon>
        <taxon>Arthropoda</taxon>
        <taxon>Crustacea</taxon>
        <taxon>Multicrustacea</taxon>
        <taxon>Malacostraca</taxon>
        <taxon>Eumalacostraca</taxon>
        <taxon>Eucarida</taxon>
        <taxon>Euphausiacea</taxon>
        <taxon>Euphausiidae</taxon>
        <taxon>Meganyctiphanes</taxon>
    </lineage>
</organism>
<reference evidence="3 4" key="1">
    <citation type="submission" date="2024-05" db="EMBL/GenBank/DDBJ databases">
        <authorList>
            <person name="Wallberg A."/>
        </authorList>
    </citation>
    <scope>NUCLEOTIDE SEQUENCE [LARGE SCALE GENOMIC DNA]</scope>
</reference>
<evidence type="ECO:0000313" key="4">
    <source>
        <dbReference type="Proteomes" id="UP001497623"/>
    </source>
</evidence>
<proteinExistence type="predicted"/>
<gene>
    <name evidence="3" type="ORF">MNOR_LOCUS29785</name>
</gene>
<evidence type="ECO:0000256" key="1">
    <source>
        <dbReference type="SAM" id="Phobius"/>
    </source>
</evidence>
<protein>
    <recommendedName>
        <fullName evidence="5">NADH dehydrogenase subunit 6</fullName>
    </recommendedName>
</protein>